<organism evidence="1">
    <name type="scientific">Lepeophtheirus salmonis</name>
    <name type="common">Salmon louse</name>
    <name type="synonym">Caligus salmonis</name>
    <dbReference type="NCBI Taxonomy" id="72036"/>
    <lineage>
        <taxon>Eukaryota</taxon>
        <taxon>Metazoa</taxon>
        <taxon>Ecdysozoa</taxon>
        <taxon>Arthropoda</taxon>
        <taxon>Crustacea</taxon>
        <taxon>Multicrustacea</taxon>
        <taxon>Hexanauplia</taxon>
        <taxon>Copepoda</taxon>
        <taxon>Siphonostomatoida</taxon>
        <taxon>Caligidae</taxon>
        <taxon>Lepeophtheirus</taxon>
    </lineage>
</organism>
<accession>A0A0K2V3S8</accession>
<feature type="non-terminal residue" evidence="1">
    <location>
        <position position="1"/>
    </location>
</feature>
<proteinExistence type="predicted"/>
<reference evidence="1" key="1">
    <citation type="submission" date="2014-05" db="EMBL/GenBank/DDBJ databases">
        <authorList>
            <person name="Chronopoulou M."/>
        </authorList>
    </citation>
    <scope>NUCLEOTIDE SEQUENCE</scope>
    <source>
        <tissue evidence="1">Whole organism</tissue>
    </source>
</reference>
<protein>
    <submittedName>
        <fullName evidence="1">Putative LOC101858646 [Aplysia californica]</fullName>
    </submittedName>
</protein>
<dbReference type="EMBL" id="HACA01027421">
    <property type="protein sequence ID" value="CDW44782.1"/>
    <property type="molecule type" value="Transcribed_RNA"/>
</dbReference>
<name>A0A0K2V3S8_LEPSM</name>
<dbReference type="OrthoDB" id="6342757at2759"/>
<evidence type="ECO:0000313" key="1">
    <source>
        <dbReference type="EMBL" id="CDW44782.1"/>
    </source>
</evidence>
<sequence length="89" mass="10270">ETQIKGPKMTRPFQAVAVDIFSVSGKNFLVYVDRLSGYPALHYFEHSGCTSRVIKKVMERFFIDYAHTFCYMCWFGIYTRSSGGCLFCN</sequence>
<dbReference type="AlphaFoldDB" id="A0A0K2V3S8"/>